<dbReference type="PANTHER" id="PTHR20883:SF48">
    <property type="entry name" value="ECTOINE DIOXYGENASE"/>
    <property type="match status" value="1"/>
</dbReference>
<dbReference type="Gene3D" id="2.60.120.620">
    <property type="entry name" value="q2cbj1_9rhob like domain"/>
    <property type="match status" value="1"/>
</dbReference>
<dbReference type="Pfam" id="PF05721">
    <property type="entry name" value="PhyH"/>
    <property type="match status" value="1"/>
</dbReference>
<gene>
    <name evidence="2" type="ORF">H9L16_10485</name>
</gene>
<dbReference type="RefSeq" id="WP_187551648.1">
    <property type="nucleotide sequence ID" value="NZ_BMZL01000002.1"/>
</dbReference>
<dbReference type="GO" id="GO:0005506">
    <property type="term" value="F:iron ion binding"/>
    <property type="evidence" value="ECO:0007669"/>
    <property type="project" value="UniProtKB-ARBA"/>
</dbReference>
<evidence type="ECO:0000313" key="2">
    <source>
        <dbReference type="EMBL" id="QNN69125.1"/>
    </source>
</evidence>
<sequence length="299" mass="34331">MTRVPTMISPLLQDPASWRRLHDDGYLQTPLLPRSAVQNLLAAFEQFHPQLPETGFVSSTYSPDLAYKRAVSECITEIIRPHVDSVFQNHRVLGAAFLYKMPGPQSRLPLHQDWTVVDEDRFIAANVWMPLVDADADNGTLCVMPGSHRVMRSIRSPTLPFCYSGHEDLMQQHMRSLPTKAGEAVIVNQATAHCSPPNLRRTVRPAITVGVVSAQARLRFYYRDRQHNDRRLEMFEQEDDFFLRFDDFHRDIFARPRFGRVVAELDYPDPTRSESEIAAMIQECQRLSPEPTEGGRSWR</sequence>
<dbReference type="GO" id="GO:0016706">
    <property type="term" value="F:2-oxoglutarate-dependent dioxygenase activity"/>
    <property type="evidence" value="ECO:0007669"/>
    <property type="project" value="UniProtKB-ARBA"/>
</dbReference>
<dbReference type="KEGG" id="tcn:H9L16_10485"/>
<dbReference type="InterPro" id="IPR008775">
    <property type="entry name" value="Phytyl_CoA_dOase-like"/>
</dbReference>
<dbReference type="AlphaFoldDB" id="A0A7G9SMQ0"/>
<reference evidence="2 3" key="1">
    <citation type="submission" date="2020-08" db="EMBL/GenBank/DDBJ databases">
        <title>Genome sequence of Thermomonas carbonis KCTC 42013T.</title>
        <authorList>
            <person name="Hyun D.-W."/>
            <person name="Bae J.-W."/>
        </authorList>
    </citation>
    <scope>NUCLEOTIDE SEQUENCE [LARGE SCALE GENOMIC DNA]</scope>
    <source>
        <strain evidence="2 3">KCTC 42013</strain>
    </source>
</reference>
<name>A0A7G9SMQ0_9GAMM</name>
<dbReference type="SUPFAM" id="SSF51197">
    <property type="entry name" value="Clavaminate synthase-like"/>
    <property type="match status" value="1"/>
</dbReference>
<keyword evidence="3" id="KW-1185">Reference proteome</keyword>
<organism evidence="2 3">
    <name type="scientific">Thermomonas carbonis</name>
    <dbReference type="NCBI Taxonomy" id="1463158"/>
    <lineage>
        <taxon>Bacteria</taxon>
        <taxon>Pseudomonadati</taxon>
        <taxon>Pseudomonadota</taxon>
        <taxon>Gammaproteobacteria</taxon>
        <taxon>Lysobacterales</taxon>
        <taxon>Lysobacteraceae</taxon>
        <taxon>Thermomonas</taxon>
    </lineage>
</organism>
<proteinExistence type="predicted"/>
<keyword evidence="2" id="KW-0560">Oxidoreductase</keyword>
<accession>A0A7G9SMQ0</accession>
<dbReference type="Proteomes" id="UP000515804">
    <property type="component" value="Chromosome"/>
</dbReference>
<evidence type="ECO:0000313" key="3">
    <source>
        <dbReference type="Proteomes" id="UP000515804"/>
    </source>
</evidence>
<protein>
    <submittedName>
        <fullName evidence="2">Phytanoyl-CoA dioxygenase family protein</fullName>
    </submittedName>
</protein>
<keyword evidence="2" id="KW-0223">Dioxygenase</keyword>
<evidence type="ECO:0000256" key="1">
    <source>
        <dbReference type="ARBA" id="ARBA00001954"/>
    </source>
</evidence>
<dbReference type="EMBL" id="CP060719">
    <property type="protein sequence ID" value="QNN69125.1"/>
    <property type="molecule type" value="Genomic_DNA"/>
</dbReference>
<dbReference type="PANTHER" id="PTHR20883">
    <property type="entry name" value="PHYTANOYL-COA DIOXYGENASE DOMAIN CONTAINING 1"/>
    <property type="match status" value="1"/>
</dbReference>
<comment type="cofactor">
    <cofactor evidence="1">
        <name>Fe(2+)</name>
        <dbReference type="ChEBI" id="CHEBI:29033"/>
    </cofactor>
</comment>